<dbReference type="Proteomes" id="UP000032180">
    <property type="component" value="Chromosome 1"/>
</dbReference>
<keyword evidence="1" id="KW-1133">Transmembrane helix</keyword>
<reference evidence="3" key="2">
    <citation type="submission" date="2013-12" db="EMBL/GenBank/DDBJ databases">
        <authorList>
            <person name="Yu Y."/>
            <person name="Lee S."/>
            <person name="de Baynast K."/>
            <person name="Wissotski M."/>
            <person name="Liu L."/>
            <person name="Talag J."/>
            <person name="Goicoechea J."/>
            <person name="Angelova A."/>
            <person name="Jetty R."/>
            <person name="Kudrna D."/>
            <person name="Golser W."/>
            <person name="Rivera L."/>
            <person name="Zhang J."/>
            <person name="Wing R."/>
        </authorList>
    </citation>
    <scope>NUCLEOTIDE SEQUENCE</scope>
</reference>
<evidence type="ECO:0000256" key="1">
    <source>
        <dbReference type="SAM" id="Phobius"/>
    </source>
</evidence>
<feature type="transmembrane region" description="Helical" evidence="1">
    <location>
        <begin position="118"/>
        <end position="137"/>
    </location>
</feature>
<keyword evidence="1" id="KW-0812">Transmembrane</keyword>
<reference evidence="2 3" key="1">
    <citation type="submission" date="2012-08" db="EMBL/GenBank/DDBJ databases">
        <title>Oryza genome evolution.</title>
        <authorList>
            <person name="Wing R.A."/>
        </authorList>
    </citation>
    <scope>NUCLEOTIDE SEQUENCE</scope>
</reference>
<dbReference type="Gramene" id="LPERR01G23750.1">
    <property type="protein sequence ID" value="LPERR01G23750.1"/>
    <property type="gene ID" value="LPERR01G23750"/>
</dbReference>
<accession>A0A0D9V4K4</accession>
<dbReference type="HOGENOM" id="CLU_1558045_0_0_1"/>
<feature type="transmembrane region" description="Helical" evidence="1">
    <location>
        <begin position="149"/>
        <end position="167"/>
    </location>
</feature>
<keyword evidence="1" id="KW-0472">Membrane</keyword>
<organism evidence="2 3">
    <name type="scientific">Leersia perrieri</name>
    <dbReference type="NCBI Taxonomy" id="77586"/>
    <lineage>
        <taxon>Eukaryota</taxon>
        <taxon>Viridiplantae</taxon>
        <taxon>Streptophyta</taxon>
        <taxon>Embryophyta</taxon>
        <taxon>Tracheophyta</taxon>
        <taxon>Spermatophyta</taxon>
        <taxon>Magnoliopsida</taxon>
        <taxon>Liliopsida</taxon>
        <taxon>Poales</taxon>
        <taxon>Poaceae</taxon>
        <taxon>BOP clade</taxon>
        <taxon>Oryzoideae</taxon>
        <taxon>Oryzeae</taxon>
        <taxon>Oryzinae</taxon>
        <taxon>Leersia</taxon>
    </lineage>
</organism>
<evidence type="ECO:0000313" key="3">
    <source>
        <dbReference type="Proteomes" id="UP000032180"/>
    </source>
</evidence>
<dbReference type="AlphaFoldDB" id="A0A0D9V4K4"/>
<dbReference type="eggNOG" id="ENOG502R58A">
    <property type="taxonomic scope" value="Eukaryota"/>
</dbReference>
<evidence type="ECO:0000313" key="2">
    <source>
        <dbReference type="EnsemblPlants" id="LPERR01G23750.1"/>
    </source>
</evidence>
<dbReference type="EnsemblPlants" id="LPERR01G23750.1">
    <property type="protein sequence ID" value="LPERR01G23750.1"/>
    <property type="gene ID" value="LPERR01G23750"/>
</dbReference>
<reference evidence="2" key="3">
    <citation type="submission" date="2015-04" db="UniProtKB">
        <authorList>
            <consortium name="EnsemblPlants"/>
        </authorList>
    </citation>
    <scope>IDENTIFICATION</scope>
</reference>
<name>A0A0D9V4K4_9ORYZ</name>
<proteinExistence type="predicted"/>
<sequence>MERNLMAAVAEVFDNFNVVDNIDAIQALLDGARAEIDQNSSHIDEEIARFSRLRCLVGVLRATPMTAEEQQAARAAVAEAEANIRASLAALLEHRRQLCEVFAVLLVLRAAAFARSRAHLIPGVLLTAAAAAVVVYASSCGAVVPGFRSLVRVLVLVTFFLFGGNLMRL</sequence>
<keyword evidence="3" id="KW-1185">Reference proteome</keyword>
<protein>
    <submittedName>
        <fullName evidence="2">Uncharacterized protein</fullName>
    </submittedName>
</protein>